<comment type="caution">
    <text evidence="4">The sequence shown here is derived from an EMBL/GenBank/DDBJ whole genome shotgun (WGS) entry which is preliminary data.</text>
</comment>
<dbReference type="PANTHER" id="PTHR47784:SF5">
    <property type="entry name" value="STEROL UPTAKE CONTROL PROTEIN 2"/>
    <property type="match status" value="1"/>
</dbReference>
<accession>A0ABP0DGW7</accession>
<dbReference type="Pfam" id="PF00172">
    <property type="entry name" value="Zn_clus"/>
    <property type="match status" value="1"/>
</dbReference>
<keyword evidence="1" id="KW-0539">Nucleus</keyword>
<evidence type="ECO:0000313" key="5">
    <source>
        <dbReference type="Proteomes" id="UP001642501"/>
    </source>
</evidence>
<dbReference type="Proteomes" id="UP001642501">
    <property type="component" value="Unassembled WGS sequence"/>
</dbReference>
<dbReference type="SMART" id="SM00066">
    <property type="entry name" value="GAL4"/>
    <property type="match status" value="1"/>
</dbReference>
<evidence type="ECO:0000259" key="3">
    <source>
        <dbReference type="PROSITE" id="PS50048"/>
    </source>
</evidence>
<gene>
    <name evidence="4" type="ORF">SEPCBS57363_002613</name>
</gene>
<feature type="region of interest" description="Disordered" evidence="2">
    <location>
        <begin position="1"/>
        <end position="39"/>
    </location>
</feature>
<evidence type="ECO:0000256" key="1">
    <source>
        <dbReference type="ARBA" id="ARBA00023242"/>
    </source>
</evidence>
<sequence length="602" mass="66258">MSHLSEDSDSLGLDDVAAGQLSSQSASATTTDRPYYAKRPHKKSRAGCINCKTRKVKCNEDRPRCRACTLRRENCVYPTAAQTSVSSSSGSAALTATTTTPPRVARSTAAARAEAAALNATAASRAPTSSYLSPSSSSSDSGSVLPYSQGASPGAASFTDDSALVEWGSGSMISKPTAFYYEGGSCIADNGFRILNEPLYVPAAVDQVDMKLLWFYTIKGYDALAAEAGHQPKVDEILQVSIPQHAFGSRFLMDCLLALSALQLQLLDQPIASSRVLTYRARAFAGYRKAVEEATPETYPALLACSLLLCALSSEMFRDAESTPLYILDWMVVWRGIGLMVKTMEPDVLIESKMYMLFARPPINLNSSTKHIPNQMLFMVSSISQDDPDFTYVEAYYKTLKLLGSLYRELESGIGRILSLRIITWLTFLPKGFVDIARERRPRALVILAHYLAFVKLCNRLWWMRGIADKEIKDILNILEEDWMTYMRAPVAVLNTTDDIEIGKILLNDQSWKPAFFHDPVLDEQTRGLTLVDDCGHNIVYNGTWLQADTGKRAVFNIHENHGTEAPPYNPGELSGIRQCSIEDGEESVVLATGSSDDFPFS</sequence>
<dbReference type="InterPro" id="IPR001138">
    <property type="entry name" value="Zn2Cys6_DnaBD"/>
</dbReference>
<dbReference type="Gene3D" id="4.10.240.10">
    <property type="entry name" value="Zn(2)-C6 fungal-type DNA-binding domain"/>
    <property type="match status" value="1"/>
</dbReference>
<protein>
    <recommendedName>
        <fullName evidence="3">Zn(2)-C6 fungal-type domain-containing protein</fullName>
    </recommendedName>
</protein>
<evidence type="ECO:0000256" key="2">
    <source>
        <dbReference type="SAM" id="MobiDB-lite"/>
    </source>
</evidence>
<dbReference type="PANTHER" id="PTHR47784">
    <property type="entry name" value="STEROL UPTAKE CONTROL PROTEIN 2"/>
    <property type="match status" value="1"/>
</dbReference>
<dbReference type="InterPro" id="IPR053157">
    <property type="entry name" value="Sterol_Uptake_Regulator"/>
</dbReference>
<reference evidence="4 5" key="1">
    <citation type="submission" date="2024-01" db="EMBL/GenBank/DDBJ databases">
        <authorList>
            <person name="Allen C."/>
            <person name="Tagirdzhanova G."/>
        </authorList>
    </citation>
    <scope>NUCLEOTIDE SEQUENCE [LARGE SCALE GENOMIC DNA]</scope>
    <source>
        <strain evidence="4 5">CBS 573.63</strain>
    </source>
</reference>
<dbReference type="CDD" id="cd00067">
    <property type="entry name" value="GAL4"/>
    <property type="match status" value="1"/>
</dbReference>
<dbReference type="InterPro" id="IPR036864">
    <property type="entry name" value="Zn2-C6_fun-type_DNA-bd_sf"/>
</dbReference>
<dbReference type="SUPFAM" id="SSF57701">
    <property type="entry name" value="Zn2/Cys6 DNA-binding domain"/>
    <property type="match status" value="1"/>
</dbReference>
<evidence type="ECO:0000313" key="4">
    <source>
        <dbReference type="EMBL" id="CAK7267484.1"/>
    </source>
</evidence>
<organism evidence="4 5">
    <name type="scientific">Sporothrix epigloea</name>
    <dbReference type="NCBI Taxonomy" id="1892477"/>
    <lineage>
        <taxon>Eukaryota</taxon>
        <taxon>Fungi</taxon>
        <taxon>Dikarya</taxon>
        <taxon>Ascomycota</taxon>
        <taxon>Pezizomycotina</taxon>
        <taxon>Sordariomycetes</taxon>
        <taxon>Sordariomycetidae</taxon>
        <taxon>Ophiostomatales</taxon>
        <taxon>Ophiostomataceae</taxon>
        <taxon>Sporothrix</taxon>
    </lineage>
</organism>
<feature type="region of interest" description="Disordered" evidence="2">
    <location>
        <begin position="87"/>
        <end position="111"/>
    </location>
</feature>
<feature type="compositionally biased region" description="Low complexity" evidence="2">
    <location>
        <begin position="10"/>
        <end position="31"/>
    </location>
</feature>
<dbReference type="PROSITE" id="PS50048">
    <property type="entry name" value="ZN2_CY6_FUNGAL_2"/>
    <property type="match status" value="1"/>
</dbReference>
<name>A0ABP0DGW7_9PEZI</name>
<keyword evidence="5" id="KW-1185">Reference proteome</keyword>
<feature type="domain" description="Zn(2)-C6 fungal-type" evidence="3">
    <location>
        <begin position="47"/>
        <end position="77"/>
    </location>
</feature>
<proteinExistence type="predicted"/>
<feature type="region of interest" description="Disordered" evidence="2">
    <location>
        <begin position="127"/>
        <end position="146"/>
    </location>
</feature>
<dbReference type="PROSITE" id="PS00463">
    <property type="entry name" value="ZN2_CY6_FUNGAL_1"/>
    <property type="match status" value="1"/>
</dbReference>
<dbReference type="EMBL" id="CAWUOM010000035">
    <property type="protein sequence ID" value="CAK7267484.1"/>
    <property type="molecule type" value="Genomic_DNA"/>
</dbReference>